<dbReference type="SUPFAM" id="SSF48264">
    <property type="entry name" value="Cytochrome P450"/>
    <property type="match status" value="1"/>
</dbReference>
<keyword evidence="6" id="KW-0812">Transmembrane</keyword>
<dbReference type="InterPro" id="IPR017972">
    <property type="entry name" value="Cyt_P450_CS"/>
</dbReference>
<comment type="caution">
    <text evidence="7">The sequence shown here is derived from an EMBL/GenBank/DDBJ whole genome shotgun (WGS) entry which is preliminary data.</text>
</comment>
<keyword evidence="2 4" id="KW-0479">Metal-binding</keyword>
<keyword evidence="5" id="KW-0560">Oxidoreductase</keyword>
<keyword evidence="6" id="KW-1133">Transmembrane helix</keyword>
<dbReference type="GO" id="GO:0016712">
    <property type="term" value="F:oxidoreductase activity, acting on paired donors, with incorporation or reduction of molecular oxygen, reduced flavin or flavoprotein as one donor, and incorporation of one atom of oxygen"/>
    <property type="evidence" value="ECO:0007669"/>
    <property type="project" value="TreeGrafter"/>
</dbReference>
<evidence type="ECO:0000256" key="2">
    <source>
        <dbReference type="ARBA" id="ARBA00022723"/>
    </source>
</evidence>
<comment type="similarity">
    <text evidence="1 5">Belongs to the cytochrome P450 family.</text>
</comment>
<dbReference type="InterPro" id="IPR036396">
    <property type="entry name" value="Cyt_P450_sf"/>
</dbReference>
<dbReference type="PRINTS" id="PR00463">
    <property type="entry name" value="EP450I"/>
</dbReference>
<sequence length="526" mass="58645">MDQLNVHPYDLLLADSAIALLKILLVSTILLTAAGCTATKLRRKLRQKRKSIAEESATERPAGRQLPGPPSLPVVGSYPFMQLPYRRWLPEGARLYGEIFAFQLAGKCWVSLNSLKAIDALKEHGEALSGRPQGLWSKKLFNGNGLALGEGPAWRRQRQFVHRFISQIRSHRGNLESLMHEELQLSLEEQVPGEPVPSELFTRITANIVFRIIFGQRASDNQNFTSRLEAVQTIVQKDIYSTFATSVLLPYLMAFPNLLFYLVKKTRAAQRSIKLLLSFIEDQIRQANQLSNSGCGDATFFVETAVNSAELASMENYIDSGLVVTIFDLLIGATDTTSSCLKWIFLYLATHRNGDYQDELFKELSALTAADCQEAPGLRALITEVLRLHPPLPTAINHCAKEDIVVLGYRVPAGAWVFPNLREALRSSTVFGAAPDQFDPARFLTGPGGQFKKPAEVIPFSVGPRSCPGERLAELQITLVTVELIRRYRFRLAGDVTPEYVARLMEGSDGLVWSPKNYQLVMEPRV</sequence>
<proteinExistence type="inferred from homology"/>
<keyword evidence="3 4" id="KW-0408">Iron</keyword>
<organism evidence="7 8">
    <name type="scientific">Macrostomum lignano</name>
    <dbReference type="NCBI Taxonomy" id="282301"/>
    <lineage>
        <taxon>Eukaryota</taxon>
        <taxon>Metazoa</taxon>
        <taxon>Spiralia</taxon>
        <taxon>Lophotrochozoa</taxon>
        <taxon>Platyhelminthes</taxon>
        <taxon>Rhabditophora</taxon>
        <taxon>Macrostomorpha</taxon>
        <taxon>Macrostomida</taxon>
        <taxon>Macrostomidae</taxon>
        <taxon>Macrostomum</taxon>
    </lineage>
</organism>
<dbReference type="InterPro" id="IPR001128">
    <property type="entry name" value="Cyt_P450"/>
</dbReference>
<feature type="transmembrane region" description="Helical" evidence="6">
    <location>
        <begin position="243"/>
        <end position="263"/>
    </location>
</feature>
<keyword evidence="8" id="KW-1185">Reference proteome</keyword>
<dbReference type="Proteomes" id="UP000215902">
    <property type="component" value="Unassembled WGS sequence"/>
</dbReference>
<comment type="cofactor">
    <cofactor evidence="4">
        <name>heme</name>
        <dbReference type="ChEBI" id="CHEBI:30413"/>
    </cofactor>
</comment>
<keyword evidence="5" id="KW-0503">Monooxygenase</keyword>
<reference evidence="7 8" key="1">
    <citation type="submission" date="2017-06" db="EMBL/GenBank/DDBJ databases">
        <title>A platform for efficient transgenesis in Macrostomum lignano, a flatworm model organism for stem cell research.</title>
        <authorList>
            <person name="Berezikov E."/>
        </authorList>
    </citation>
    <scope>NUCLEOTIDE SEQUENCE [LARGE SCALE GENOMIC DNA]</scope>
    <source>
        <strain evidence="7">DV1</strain>
        <tissue evidence="7">Whole organism</tissue>
    </source>
</reference>
<evidence type="ECO:0000256" key="1">
    <source>
        <dbReference type="ARBA" id="ARBA00010617"/>
    </source>
</evidence>
<accession>A0A267GHX9</accession>
<protein>
    <recommendedName>
        <fullName evidence="9">Cytochrome P450</fullName>
    </recommendedName>
</protein>
<dbReference type="PANTHER" id="PTHR24300">
    <property type="entry name" value="CYTOCHROME P450 508A4-RELATED"/>
    <property type="match status" value="1"/>
</dbReference>
<dbReference type="GO" id="GO:0005506">
    <property type="term" value="F:iron ion binding"/>
    <property type="evidence" value="ECO:0007669"/>
    <property type="project" value="InterPro"/>
</dbReference>
<dbReference type="PROSITE" id="PS00086">
    <property type="entry name" value="CYTOCHROME_P450"/>
    <property type="match status" value="1"/>
</dbReference>
<dbReference type="GO" id="GO:0008395">
    <property type="term" value="F:steroid hydroxylase activity"/>
    <property type="evidence" value="ECO:0007669"/>
    <property type="project" value="TreeGrafter"/>
</dbReference>
<gene>
    <name evidence="7" type="ORF">BOX15_Mlig029494g3</name>
</gene>
<dbReference type="OrthoDB" id="3945418at2759"/>
<dbReference type="EMBL" id="NIVC01000309">
    <property type="protein sequence ID" value="PAA85660.1"/>
    <property type="molecule type" value="Genomic_DNA"/>
</dbReference>
<evidence type="ECO:0000256" key="3">
    <source>
        <dbReference type="ARBA" id="ARBA00023004"/>
    </source>
</evidence>
<dbReference type="PRINTS" id="PR00385">
    <property type="entry name" value="P450"/>
</dbReference>
<feature type="binding site" description="axial binding residue" evidence="4">
    <location>
        <position position="467"/>
    </location>
    <ligand>
        <name>heme</name>
        <dbReference type="ChEBI" id="CHEBI:30413"/>
    </ligand>
    <ligandPart>
        <name>Fe</name>
        <dbReference type="ChEBI" id="CHEBI:18248"/>
    </ligandPart>
</feature>
<keyword evidence="4 5" id="KW-0349">Heme</keyword>
<evidence type="ECO:0000256" key="4">
    <source>
        <dbReference type="PIRSR" id="PIRSR602401-1"/>
    </source>
</evidence>
<evidence type="ECO:0008006" key="9">
    <source>
        <dbReference type="Google" id="ProtNLM"/>
    </source>
</evidence>
<evidence type="ECO:0000256" key="5">
    <source>
        <dbReference type="RuleBase" id="RU000461"/>
    </source>
</evidence>
<dbReference type="Pfam" id="PF00067">
    <property type="entry name" value="p450"/>
    <property type="match status" value="1"/>
</dbReference>
<dbReference type="InterPro" id="IPR050182">
    <property type="entry name" value="Cytochrome_P450_fam2"/>
</dbReference>
<dbReference type="InterPro" id="IPR002401">
    <property type="entry name" value="Cyt_P450_E_grp-I"/>
</dbReference>
<dbReference type="GO" id="GO:0006082">
    <property type="term" value="P:organic acid metabolic process"/>
    <property type="evidence" value="ECO:0007669"/>
    <property type="project" value="TreeGrafter"/>
</dbReference>
<dbReference type="GO" id="GO:0020037">
    <property type="term" value="F:heme binding"/>
    <property type="evidence" value="ECO:0007669"/>
    <property type="project" value="InterPro"/>
</dbReference>
<dbReference type="AlphaFoldDB" id="A0A267GHX9"/>
<keyword evidence="6" id="KW-0472">Membrane</keyword>
<evidence type="ECO:0000256" key="6">
    <source>
        <dbReference type="SAM" id="Phobius"/>
    </source>
</evidence>
<dbReference type="Gene3D" id="1.10.630.10">
    <property type="entry name" value="Cytochrome P450"/>
    <property type="match status" value="1"/>
</dbReference>
<dbReference type="STRING" id="282301.A0A267GHX9"/>
<dbReference type="PANTHER" id="PTHR24300:SF403">
    <property type="entry name" value="CYTOCHROME P450 306A1"/>
    <property type="match status" value="1"/>
</dbReference>
<dbReference type="GO" id="GO:0006805">
    <property type="term" value="P:xenobiotic metabolic process"/>
    <property type="evidence" value="ECO:0007669"/>
    <property type="project" value="TreeGrafter"/>
</dbReference>
<dbReference type="GO" id="GO:0005737">
    <property type="term" value="C:cytoplasm"/>
    <property type="evidence" value="ECO:0007669"/>
    <property type="project" value="TreeGrafter"/>
</dbReference>
<evidence type="ECO:0000313" key="7">
    <source>
        <dbReference type="EMBL" id="PAA85660.1"/>
    </source>
</evidence>
<evidence type="ECO:0000313" key="8">
    <source>
        <dbReference type="Proteomes" id="UP000215902"/>
    </source>
</evidence>
<name>A0A267GHX9_9PLAT</name>
<feature type="transmembrane region" description="Helical" evidence="6">
    <location>
        <begin position="20"/>
        <end position="41"/>
    </location>
</feature>